<feature type="transmembrane region" description="Helical" evidence="6">
    <location>
        <begin position="248"/>
        <end position="270"/>
    </location>
</feature>
<feature type="transmembrane region" description="Helical" evidence="6">
    <location>
        <begin position="168"/>
        <end position="188"/>
    </location>
</feature>
<dbReference type="CDD" id="cd17320">
    <property type="entry name" value="MFS_MdfA_MDR_like"/>
    <property type="match status" value="1"/>
</dbReference>
<evidence type="ECO:0000313" key="8">
    <source>
        <dbReference type="Proteomes" id="UP000494272"/>
    </source>
</evidence>
<proteinExistence type="predicted"/>
<feature type="transmembrane region" description="Helical" evidence="6">
    <location>
        <begin position="215"/>
        <end position="236"/>
    </location>
</feature>
<feature type="region of interest" description="Disordered" evidence="5">
    <location>
        <begin position="394"/>
        <end position="419"/>
    </location>
</feature>
<evidence type="ECO:0000256" key="2">
    <source>
        <dbReference type="ARBA" id="ARBA00022692"/>
    </source>
</evidence>
<organism evidence="7 8">
    <name type="scientific">Achromobacter dolens</name>
    <dbReference type="NCBI Taxonomy" id="1287738"/>
    <lineage>
        <taxon>Bacteria</taxon>
        <taxon>Pseudomonadati</taxon>
        <taxon>Pseudomonadota</taxon>
        <taxon>Betaproteobacteria</taxon>
        <taxon>Burkholderiales</taxon>
        <taxon>Alcaligenaceae</taxon>
        <taxon>Achromobacter</taxon>
    </lineage>
</organism>
<feature type="transmembrane region" description="Helical" evidence="6">
    <location>
        <begin position="12"/>
        <end position="30"/>
    </location>
</feature>
<gene>
    <name evidence="7" type="primary">mdtL_1</name>
    <name evidence="7" type="ORF">LMG26841_01814</name>
</gene>
<dbReference type="Gene3D" id="1.20.1720.10">
    <property type="entry name" value="Multidrug resistance protein D"/>
    <property type="match status" value="1"/>
</dbReference>
<evidence type="ECO:0000256" key="1">
    <source>
        <dbReference type="ARBA" id="ARBA00004141"/>
    </source>
</evidence>
<dbReference type="Proteomes" id="UP000494272">
    <property type="component" value="Unassembled WGS sequence"/>
</dbReference>
<dbReference type="InterPro" id="IPR011701">
    <property type="entry name" value="MFS"/>
</dbReference>
<evidence type="ECO:0000256" key="6">
    <source>
        <dbReference type="SAM" id="Phobius"/>
    </source>
</evidence>
<keyword evidence="8" id="KW-1185">Reference proteome</keyword>
<dbReference type="GO" id="GO:0022857">
    <property type="term" value="F:transmembrane transporter activity"/>
    <property type="evidence" value="ECO:0007669"/>
    <property type="project" value="InterPro"/>
</dbReference>
<name>A0A6S7CH23_9BURK</name>
<feature type="transmembrane region" description="Helical" evidence="6">
    <location>
        <begin position="371"/>
        <end position="389"/>
    </location>
</feature>
<feature type="transmembrane region" description="Helical" evidence="6">
    <location>
        <begin position="282"/>
        <end position="300"/>
    </location>
</feature>
<evidence type="ECO:0000256" key="3">
    <source>
        <dbReference type="ARBA" id="ARBA00022989"/>
    </source>
</evidence>
<accession>A0A6S7CH23</accession>
<feature type="transmembrane region" description="Helical" evidence="6">
    <location>
        <begin position="140"/>
        <end position="162"/>
    </location>
</feature>
<dbReference type="InterPro" id="IPR036259">
    <property type="entry name" value="MFS_trans_sf"/>
</dbReference>
<keyword evidence="4 6" id="KW-0472">Membrane</keyword>
<dbReference type="AlphaFoldDB" id="A0A6S7CH23"/>
<comment type="subcellular location">
    <subcellularLocation>
        <location evidence="1">Membrane</location>
        <topology evidence="1">Multi-pass membrane protein</topology>
    </subcellularLocation>
</comment>
<feature type="transmembrane region" description="Helical" evidence="6">
    <location>
        <begin position="111"/>
        <end position="128"/>
    </location>
</feature>
<sequence length="419" mass="43743">MSSHLAFAPAQGALPPPWLIIALLALPQIAETILAPALPDLARHWRLDAAATQPVMGVFFIGFAAGVLLWGHLADIWGRRPAMLAGLATGLAGTLGALAAPHYGWLLAGRFVQALGLAACSVVTQTALRDCLSGPRLTRYFVTLGTVLAWSPAVGPLTGQWLADRQGYAGVLAALAATVTLLLGSVAWRWHETRPAPAGHTPLAALGRAMLADGALRLAVLRVAGLNLLVFSFYAAGPFMTGPLPGLGFGWVGLGVALVGSLGAAANRRLPASADAERRVRYGLRCVALGAAAQAAAMAWRPEPGWLWAATALPLFAGYGLAIPNLLGPALRRYGHCLGRAGALFGLAYYSLLGVGLAATSWLPFDTPRPLSLAWLGLALWLLLARQSGKPASSRRARRPCARNVATASEDSTQNGPRQ</sequence>
<dbReference type="SUPFAM" id="SSF103473">
    <property type="entry name" value="MFS general substrate transporter"/>
    <property type="match status" value="1"/>
</dbReference>
<keyword evidence="2 6" id="KW-0812">Transmembrane</keyword>
<dbReference type="Pfam" id="PF07690">
    <property type="entry name" value="MFS_1"/>
    <property type="match status" value="1"/>
</dbReference>
<keyword evidence="3 6" id="KW-1133">Transmembrane helix</keyword>
<dbReference type="EMBL" id="CADIKW010000002">
    <property type="protein sequence ID" value="CAB3848012.1"/>
    <property type="molecule type" value="Genomic_DNA"/>
</dbReference>
<feature type="transmembrane region" description="Helical" evidence="6">
    <location>
        <begin position="82"/>
        <end position="105"/>
    </location>
</feature>
<feature type="transmembrane region" description="Helical" evidence="6">
    <location>
        <begin position="343"/>
        <end position="365"/>
    </location>
</feature>
<feature type="compositionally biased region" description="Polar residues" evidence="5">
    <location>
        <begin position="406"/>
        <end position="419"/>
    </location>
</feature>
<dbReference type="PANTHER" id="PTHR23502">
    <property type="entry name" value="MAJOR FACILITATOR SUPERFAMILY"/>
    <property type="match status" value="1"/>
</dbReference>
<protein>
    <submittedName>
        <fullName evidence="7">Multidrug resistance protein MdtL</fullName>
    </submittedName>
</protein>
<feature type="transmembrane region" description="Helical" evidence="6">
    <location>
        <begin position="306"/>
        <end position="331"/>
    </location>
</feature>
<reference evidence="7 8" key="1">
    <citation type="submission" date="2020-04" db="EMBL/GenBank/DDBJ databases">
        <authorList>
            <person name="De Canck E."/>
        </authorList>
    </citation>
    <scope>NUCLEOTIDE SEQUENCE [LARGE SCALE GENOMIC DNA]</scope>
    <source>
        <strain evidence="7 8">LMG 26841</strain>
    </source>
</reference>
<evidence type="ECO:0000256" key="4">
    <source>
        <dbReference type="ARBA" id="ARBA00023136"/>
    </source>
</evidence>
<evidence type="ECO:0000313" key="7">
    <source>
        <dbReference type="EMBL" id="CAB3848012.1"/>
    </source>
</evidence>
<dbReference type="GO" id="GO:0005886">
    <property type="term" value="C:plasma membrane"/>
    <property type="evidence" value="ECO:0007669"/>
    <property type="project" value="TreeGrafter"/>
</dbReference>
<dbReference type="PANTHER" id="PTHR23502:SF137">
    <property type="entry name" value="MAJOR FACILITATOR SUPERFAMILY (MFS) TRANSPORTER-RELATED"/>
    <property type="match status" value="1"/>
</dbReference>
<feature type="transmembrane region" description="Helical" evidence="6">
    <location>
        <begin position="50"/>
        <end position="70"/>
    </location>
</feature>
<evidence type="ECO:0000256" key="5">
    <source>
        <dbReference type="SAM" id="MobiDB-lite"/>
    </source>
</evidence>